<dbReference type="Proteomes" id="UP000886657">
    <property type="component" value="Unassembled WGS sequence"/>
</dbReference>
<protein>
    <recommendedName>
        <fullName evidence="4">YtkA-like domain-containing protein</fullName>
    </recommendedName>
</protein>
<accession>A0A9D7SI90</accession>
<dbReference type="AlphaFoldDB" id="A0A9D7SI90"/>
<evidence type="ECO:0000256" key="1">
    <source>
        <dbReference type="SAM" id="SignalP"/>
    </source>
</evidence>
<sequence length="143" mass="15415">MALLGTCLAFTLGLFPSGSLMAAPPADSKAFATLAKPGAKVPLGKEHYFTYGFTQSPKLGNAVMRVEVFTLDGKRDRTFSVFGDADMPSMRGAHSSGRKPFALSNKGAYLLPVQLVMPGDWEIQFTFEKNGATVLRGAYLFDL</sequence>
<name>A0A9D7SI90_9BACT</name>
<comment type="caution">
    <text evidence="2">The sequence shown here is derived from an EMBL/GenBank/DDBJ whole genome shotgun (WGS) entry which is preliminary data.</text>
</comment>
<gene>
    <name evidence="2" type="ORF">IPP58_11105</name>
</gene>
<evidence type="ECO:0000313" key="2">
    <source>
        <dbReference type="EMBL" id="MBK9797024.1"/>
    </source>
</evidence>
<dbReference type="EMBL" id="JADKIO010000008">
    <property type="protein sequence ID" value="MBK9797024.1"/>
    <property type="molecule type" value="Genomic_DNA"/>
</dbReference>
<keyword evidence="1" id="KW-0732">Signal</keyword>
<organism evidence="2 3">
    <name type="scientific">Candidatus Geothrix skivensis</name>
    <dbReference type="NCBI Taxonomy" id="2954439"/>
    <lineage>
        <taxon>Bacteria</taxon>
        <taxon>Pseudomonadati</taxon>
        <taxon>Acidobacteriota</taxon>
        <taxon>Holophagae</taxon>
        <taxon>Holophagales</taxon>
        <taxon>Holophagaceae</taxon>
        <taxon>Geothrix</taxon>
    </lineage>
</organism>
<evidence type="ECO:0008006" key="4">
    <source>
        <dbReference type="Google" id="ProtNLM"/>
    </source>
</evidence>
<reference evidence="2" key="1">
    <citation type="submission" date="2020-10" db="EMBL/GenBank/DDBJ databases">
        <title>Connecting structure to function with the recovery of over 1000 high-quality activated sludge metagenome-assembled genomes encoding full-length rRNA genes using long-read sequencing.</title>
        <authorList>
            <person name="Singleton C.M."/>
            <person name="Petriglieri F."/>
            <person name="Kristensen J.M."/>
            <person name="Kirkegaard R.H."/>
            <person name="Michaelsen T.Y."/>
            <person name="Andersen M.H."/>
            <person name="Karst S.M."/>
            <person name="Dueholm M.S."/>
            <person name="Nielsen P.H."/>
            <person name="Albertsen M."/>
        </authorList>
    </citation>
    <scope>NUCLEOTIDE SEQUENCE</scope>
    <source>
        <strain evidence="2">Skiv_18-Q3-R9-52_MAXAC.067</strain>
    </source>
</reference>
<feature type="chain" id="PRO_5038956614" description="YtkA-like domain-containing protein" evidence="1">
    <location>
        <begin position="23"/>
        <end position="143"/>
    </location>
</feature>
<evidence type="ECO:0000313" key="3">
    <source>
        <dbReference type="Proteomes" id="UP000886657"/>
    </source>
</evidence>
<proteinExistence type="predicted"/>
<feature type="signal peptide" evidence="1">
    <location>
        <begin position="1"/>
        <end position="22"/>
    </location>
</feature>